<reference evidence="13 14" key="1">
    <citation type="submission" date="2013-11" db="EMBL/GenBank/DDBJ databases">
        <title>Genomic analysis of Pelistega sp. HM-7.</title>
        <authorList>
            <person name="Kumbhare S.V."/>
            <person name="Shetty S.A."/>
            <person name="Sharma O."/>
            <person name="Dhotre D.P."/>
        </authorList>
    </citation>
    <scope>NUCLEOTIDE SEQUENCE [LARGE SCALE GENOMIC DNA]</scope>
    <source>
        <strain evidence="13 14">HM-7</strain>
    </source>
</reference>
<evidence type="ECO:0000256" key="6">
    <source>
        <dbReference type="ARBA" id="ARBA00022842"/>
    </source>
</evidence>
<keyword evidence="6 10" id="KW-0460">Magnesium</keyword>
<dbReference type="PANTHER" id="PTHR30523:SF6">
    <property type="entry name" value="PHOSPHOENOLPYRUVATE CARBOXYLASE"/>
    <property type="match status" value="1"/>
</dbReference>
<dbReference type="NCBIfam" id="NF000584">
    <property type="entry name" value="PRK00009.1"/>
    <property type="match status" value="1"/>
</dbReference>
<dbReference type="PROSITE" id="PS00781">
    <property type="entry name" value="PEPCASE_1"/>
    <property type="match status" value="1"/>
</dbReference>
<dbReference type="GO" id="GO:0015977">
    <property type="term" value="P:carbon fixation"/>
    <property type="evidence" value="ECO:0007669"/>
    <property type="project" value="UniProtKB-UniRule"/>
</dbReference>
<evidence type="ECO:0000313" key="14">
    <source>
        <dbReference type="Proteomes" id="UP000018766"/>
    </source>
</evidence>
<comment type="catalytic activity">
    <reaction evidence="9 10">
        <text>oxaloacetate + phosphate = phosphoenolpyruvate + hydrogencarbonate</text>
        <dbReference type="Rhea" id="RHEA:28370"/>
        <dbReference type="ChEBI" id="CHEBI:16452"/>
        <dbReference type="ChEBI" id="CHEBI:17544"/>
        <dbReference type="ChEBI" id="CHEBI:43474"/>
        <dbReference type="ChEBI" id="CHEBI:58702"/>
        <dbReference type="EC" id="4.1.1.31"/>
    </reaction>
</comment>
<sequence length="942" mass="106721">MSNTIKEVNKSLHEDIYLLGKLLGEAILTTEGENTFQQIESLRRAAVKTRREPTNEHIQDLNKAIDALSDEDANKIARAFSYFLHLTNIAEDQDQQRHLKTHKLHANLTYTLDLLEKDGVDSQTFLAKLKHTQLVPVLTAHPTEVQRKSTLDAHQAISDTLTAYHQELDQDDRETVLDNLGAHIQLLWLTRMLRTNKLTVENEIDNVNNYFATTFLKAIPQLYKRLDKELFKRYKTTTKLPSFLTIGSWIGGDRDGNPNVNASTLKSAFYKQAATLFSYYLEEVHQLGTELSLSTMLHNVSSSLQEASDHSIDHSPHRIDEPYRRVIITIYARLAATANVFSNGAVQLVHVKAASPYTTPQDFLTDLLMIEESLRLNQAEKLSHIRLKNLIQSVNIFGFHLASIDLRQSSDVHETILSELYTRSRTLFEGKPFIYSELSEEQKVSLLLEELTNPRPIYSTWQKYSELTTKELLILQTAAQIRQQFGPQAIKQYIVSHTETLSDLLEILVLQQQSGLINIQADEQGQLLPIQENDGLIVVPLFETIPDLEAGANIMDDWLSIPIIHDRVLKAQNGLQEVMLGYSDSNKDGGYLTSNWSLYKTEIALVRVFKKHQIHLRLFHGRGGAVGRGGGSSFEAILAQAPGSVAGQIRLTEQGEVIQKKYRSAPLGLWHLEHLLSATLQASLSAKANAPDAFMENYGGLMEQLSKLSQSSYRELVYGTEGFVDYFFAATPINEIAGLNIGSRPASRKKGQRIEDLRAIPWGFSWAQCRLLLPGWFGFGTAVQTYLDKGFEGEPSTREKRLQRLREMAQGWPFFKTTLSNMEMVLAKSDLRIAEQYSTLVNNAELRQTIFDKIRHEHTLTVASLKEILQIDELLANNPLLANTLKERFAYIDPLNYLQVEVIRRLRQHQANKDQNRYESLRDERSVHLTINGIAAGLRNSG</sequence>
<dbReference type="SUPFAM" id="SSF51621">
    <property type="entry name" value="Phosphoenolpyruvate/pyruvate domain"/>
    <property type="match status" value="1"/>
</dbReference>
<gene>
    <name evidence="10" type="primary">ppc</name>
    <name evidence="13" type="ORF">V757_12630</name>
</gene>
<evidence type="ECO:0000256" key="12">
    <source>
        <dbReference type="PROSITE-ProRule" id="PRU10112"/>
    </source>
</evidence>
<dbReference type="InterPro" id="IPR018129">
    <property type="entry name" value="PEP_COase_Lys_AS"/>
</dbReference>
<dbReference type="InterPro" id="IPR033129">
    <property type="entry name" value="PEPCASE_His_AS"/>
</dbReference>
<dbReference type="Pfam" id="PF00311">
    <property type="entry name" value="PEPcase"/>
    <property type="match status" value="1"/>
</dbReference>
<dbReference type="HAMAP" id="MF_00595">
    <property type="entry name" value="PEPcase_type1"/>
    <property type="match status" value="1"/>
</dbReference>
<dbReference type="AlphaFoldDB" id="V8FQC5"/>
<dbReference type="PRINTS" id="PR00150">
    <property type="entry name" value="PEPCARBXLASE"/>
</dbReference>
<dbReference type="GO" id="GO:0008964">
    <property type="term" value="F:phosphoenolpyruvate carboxylase activity"/>
    <property type="evidence" value="ECO:0007669"/>
    <property type="project" value="UniProtKB-UniRule"/>
</dbReference>
<dbReference type="EMBL" id="AYSV01000142">
    <property type="protein sequence ID" value="ETD66479.1"/>
    <property type="molecule type" value="Genomic_DNA"/>
</dbReference>
<feature type="active site" evidence="10 11">
    <location>
        <position position="141"/>
    </location>
</feature>
<proteinExistence type="inferred from homology"/>
<organism evidence="13 14">
    <name type="scientific">Pelistega indica</name>
    <dbReference type="NCBI Taxonomy" id="1414851"/>
    <lineage>
        <taxon>Bacteria</taxon>
        <taxon>Pseudomonadati</taxon>
        <taxon>Pseudomonadota</taxon>
        <taxon>Betaproteobacteria</taxon>
        <taxon>Burkholderiales</taxon>
        <taxon>Alcaligenaceae</taxon>
        <taxon>Pelistega</taxon>
    </lineage>
</organism>
<evidence type="ECO:0000256" key="1">
    <source>
        <dbReference type="ARBA" id="ARBA00001946"/>
    </source>
</evidence>
<comment type="similarity">
    <text evidence="3 10">Belongs to the PEPCase type 1 family.</text>
</comment>
<dbReference type="PANTHER" id="PTHR30523">
    <property type="entry name" value="PHOSPHOENOLPYRUVATE CARBOXYLASE"/>
    <property type="match status" value="1"/>
</dbReference>
<dbReference type="GO" id="GO:0006107">
    <property type="term" value="P:oxaloacetate metabolic process"/>
    <property type="evidence" value="ECO:0007669"/>
    <property type="project" value="UniProtKB-UniRule"/>
</dbReference>
<evidence type="ECO:0000256" key="10">
    <source>
        <dbReference type="HAMAP-Rule" id="MF_00595"/>
    </source>
</evidence>
<keyword evidence="13" id="KW-0670">Pyruvate</keyword>
<dbReference type="GO" id="GO:0000287">
    <property type="term" value="F:magnesium ion binding"/>
    <property type="evidence" value="ECO:0007669"/>
    <property type="project" value="UniProtKB-UniRule"/>
</dbReference>
<evidence type="ECO:0000256" key="3">
    <source>
        <dbReference type="ARBA" id="ARBA00008346"/>
    </source>
</evidence>
<protein>
    <recommendedName>
        <fullName evidence="5 10">Phosphoenolpyruvate carboxylase</fullName>
        <shortName evidence="10">PEPC</shortName>
        <shortName evidence="10">PEPCase</shortName>
        <ecNumber evidence="4 10">4.1.1.31</ecNumber>
    </recommendedName>
</protein>
<keyword evidence="8 10" id="KW-0120">Carbon dioxide fixation</keyword>
<dbReference type="Proteomes" id="UP000018766">
    <property type="component" value="Unassembled WGS sequence"/>
</dbReference>
<evidence type="ECO:0000256" key="11">
    <source>
        <dbReference type="PROSITE-ProRule" id="PRU10111"/>
    </source>
</evidence>
<dbReference type="InterPro" id="IPR015813">
    <property type="entry name" value="Pyrv/PenolPyrv_kinase-like_dom"/>
</dbReference>
<feature type="active site" evidence="10 12">
    <location>
        <position position="587"/>
    </location>
</feature>
<dbReference type="GO" id="GO:0005829">
    <property type="term" value="C:cytosol"/>
    <property type="evidence" value="ECO:0007669"/>
    <property type="project" value="TreeGrafter"/>
</dbReference>
<dbReference type="PATRIC" id="fig|1414851.3.peg.2624"/>
<dbReference type="InterPro" id="IPR022805">
    <property type="entry name" value="PEP_COase_bac/pln-type"/>
</dbReference>
<dbReference type="InterPro" id="IPR021135">
    <property type="entry name" value="PEP_COase"/>
</dbReference>
<evidence type="ECO:0000256" key="2">
    <source>
        <dbReference type="ARBA" id="ARBA00003670"/>
    </source>
</evidence>
<dbReference type="Gene3D" id="1.20.1440.90">
    <property type="entry name" value="Phosphoenolpyruvate/pyruvate domain"/>
    <property type="match status" value="1"/>
</dbReference>
<keyword evidence="14" id="KW-1185">Reference proteome</keyword>
<evidence type="ECO:0000313" key="13">
    <source>
        <dbReference type="EMBL" id="ETD66479.1"/>
    </source>
</evidence>
<evidence type="ECO:0000256" key="7">
    <source>
        <dbReference type="ARBA" id="ARBA00023239"/>
    </source>
</evidence>
<name>V8FQC5_9BURK</name>
<evidence type="ECO:0000256" key="9">
    <source>
        <dbReference type="ARBA" id="ARBA00048995"/>
    </source>
</evidence>
<dbReference type="GO" id="GO:0006099">
    <property type="term" value="P:tricarboxylic acid cycle"/>
    <property type="evidence" value="ECO:0007669"/>
    <property type="project" value="InterPro"/>
</dbReference>
<evidence type="ECO:0000256" key="8">
    <source>
        <dbReference type="ARBA" id="ARBA00023300"/>
    </source>
</evidence>
<comment type="cofactor">
    <cofactor evidence="1 10">
        <name>Mg(2+)</name>
        <dbReference type="ChEBI" id="CHEBI:18420"/>
    </cofactor>
</comment>
<accession>V8FQC5</accession>
<keyword evidence="7 10" id="KW-0456">Lyase</keyword>
<dbReference type="EC" id="4.1.1.31" evidence="4 10"/>
<comment type="caution">
    <text evidence="13">The sequence shown here is derived from an EMBL/GenBank/DDBJ whole genome shotgun (WGS) entry which is preliminary data.</text>
</comment>
<comment type="function">
    <text evidence="2 10">Forms oxaloacetate, a four-carbon dicarboxylic acid source for the tricarboxylic acid cycle.</text>
</comment>
<evidence type="ECO:0000256" key="5">
    <source>
        <dbReference type="ARBA" id="ARBA00022419"/>
    </source>
</evidence>
<dbReference type="PROSITE" id="PS00393">
    <property type="entry name" value="PEPCASE_2"/>
    <property type="match status" value="1"/>
</dbReference>
<evidence type="ECO:0000256" key="4">
    <source>
        <dbReference type="ARBA" id="ARBA00012305"/>
    </source>
</evidence>
<comment type="subunit">
    <text evidence="10">Homotetramer.</text>
</comment>